<comment type="caution">
    <text evidence="2">The sequence shown here is derived from an EMBL/GenBank/DDBJ whole genome shotgun (WGS) entry which is preliminary data.</text>
</comment>
<reference evidence="2 3" key="1">
    <citation type="submission" date="2012-01" db="EMBL/GenBank/DDBJ databases">
        <title>The Genome Sequence of Helcococcus kunzii ATCC 51366.</title>
        <authorList>
            <consortium name="The Broad Institute Genome Sequencing Platform"/>
            <person name="Earl A."/>
            <person name="Ward D."/>
            <person name="Feldgarden M."/>
            <person name="Gevers D."/>
            <person name="Huys G."/>
            <person name="Young S.K."/>
            <person name="Zeng Q."/>
            <person name="Gargeya S."/>
            <person name="Fitzgerald M."/>
            <person name="Haas B."/>
            <person name="Abouelleil A."/>
            <person name="Alvarado L."/>
            <person name="Arachchi H.M."/>
            <person name="Berlin A."/>
            <person name="Chapman S.B."/>
            <person name="Gearin G."/>
            <person name="Goldberg J."/>
            <person name="Griggs A."/>
            <person name="Gujja S."/>
            <person name="Hansen M."/>
            <person name="Heiman D."/>
            <person name="Howarth C."/>
            <person name="Larimer J."/>
            <person name="Lui A."/>
            <person name="MacDonald P.J.P."/>
            <person name="McCowen C."/>
            <person name="Montmayeur A."/>
            <person name="Murphy C."/>
            <person name="Neiman D."/>
            <person name="Pearson M."/>
            <person name="Priest M."/>
            <person name="Roberts A."/>
            <person name="Saif S."/>
            <person name="Shea T."/>
            <person name="Sisk P."/>
            <person name="Stolte C."/>
            <person name="Sykes S."/>
            <person name="Wortman J."/>
            <person name="Nusbaum C."/>
            <person name="Birren B."/>
        </authorList>
    </citation>
    <scope>NUCLEOTIDE SEQUENCE [LARGE SCALE GENOMIC DNA]</scope>
    <source>
        <strain evidence="2 3">ATCC 51366</strain>
    </source>
</reference>
<dbReference type="AlphaFoldDB" id="H3NQQ2"/>
<keyword evidence="3" id="KW-1185">Reference proteome</keyword>
<dbReference type="InterPro" id="IPR025384">
    <property type="entry name" value="DUF4298"/>
</dbReference>
<dbReference type="GeneID" id="96999600"/>
<dbReference type="OrthoDB" id="80787at2"/>
<protein>
    <recommendedName>
        <fullName evidence="4">DUF4298 domain-containing protein</fullName>
    </recommendedName>
</protein>
<proteinExistence type="predicted"/>
<name>H3NQQ2_9FIRM</name>
<evidence type="ECO:0000313" key="3">
    <source>
        <dbReference type="Proteomes" id="UP000004191"/>
    </source>
</evidence>
<dbReference type="Pfam" id="PF14131">
    <property type="entry name" value="DUF4298"/>
    <property type="match status" value="1"/>
</dbReference>
<gene>
    <name evidence="2" type="ORF">HMPREF9709_01663</name>
</gene>
<evidence type="ECO:0000256" key="1">
    <source>
        <dbReference type="SAM" id="Coils"/>
    </source>
</evidence>
<keyword evidence="1" id="KW-0175">Coiled coil</keyword>
<dbReference type="PATRIC" id="fig|883114.3.peg.1659"/>
<accession>H3NQQ2</accession>
<dbReference type="eggNOG" id="ENOG50334K5">
    <property type="taxonomic scope" value="Bacteria"/>
</dbReference>
<feature type="coiled-coil region" evidence="1">
    <location>
        <begin position="5"/>
        <end position="42"/>
    </location>
</feature>
<evidence type="ECO:0000313" key="2">
    <source>
        <dbReference type="EMBL" id="EHR32049.1"/>
    </source>
</evidence>
<sequence length="99" mass="11585">MKKDVIENEKRLNELTDLLNELNEVLDKLEAKTEDLNKLKEYYISEEYMNDVDISNETDEYDDIACGVLSEDLAYDLLGDSHQTSIRMLEIATKMIKEY</sequence>
<organism evidence="2 3">
    <name type="scientific">Helcococcus kunzii ATCC 51366</name>
    <dbReference type="NCBI Taxonomy" id="883114"/>
    <lineage>
        <taxon>Bacteria</taxon>
        <taxon>Bacillati</taxon>
        <taxon>Bacillota</taxon>
        <taxon>Tissierellia</taxon>
        <taxon>Tissierellales</taxon>
        <taxon>Peptoniphilaceae</taxon>
        <taxon>Helcococcus</taxon>
    </lineage>
</organism>
<dbReference type="HOGENOM" id="CLU_153044_0_0_9"/>
<evidence type="ECO:0008006" key="4">
    <source>
        <dbReference type="Google" id="ProtNLM"/>
    </source>
</evidence>
<dbReference type="EMBL" id="AGEI01000031">
    <property type="protein sequence ID" value="EHR32049.1"/>
    <property type="molecule type" value="Genomic_DNA"/>
</dbReference>
<dbReference type="RefSeq" id="WP_005399178.1">
    <property type="nucleotide sequence ID" value="NZ_JH601088.1"/>
</dbReference>
<dbReference type="Proteomes" id="UP000004191">
    <property type="component" value="Unassembled WGS sequence"/>
</dbReference>
<dbReference type="STRING" id="883114.HMPREF9709_01663"/>